<reference evidence="1 2" key="1">
    <citation type="journal article" date="2015" name="Geomicrobiol. J.">
        <title>Caldisalinibacter kiritimatiensis gen. nov., sp. nov., a moderately thermohalophilic thiosulfate-reducing bacterium from a hypersaline microbial mat.</title>
        <authorList>
            <person name="Ben Hania W."/>
            <person name="Joseph M."/>
            <person name="Fiebig A."/>
            <person name="Bunk B."/>
            <person name="Klenk H.-P."/>
            <person name="Fardeau M.-L."/>
            <person name="Spring S."/>
        </authorList>
    </citation>
    <scope>NUCLEOTIDE SEQUENCE [LARGE SCALE GENOMIC DNA]</scope>
    <source>
        <strain evidence="1 2">L21-TH-D2</strain>
    </source>
</reference>
<gene>
    <name evidence="1" type="ORF">L21TH_1178</name>
</gene>
<evidence type="ECO:0000313" key="2">
    <source>
        <dbReference type="Proteomes" id="UP000013378"/>
    </source>
</evidence>
<protein>
    <submittedName>
        <fullName evidence="1">Uncharacterized protein</fullName>
    </submittedName>
</protein>
<organism evidence="1 2">
    <name type="scientific">Caldisalinibacter kiritimatiensis</name>
    <dbReference type="NCBI Taxonomy" id="1304284"/>
    <lineage>
        <taxon>Bacteria</taxon>
        <taxon>Bacillati</taxon>
        <taxon>Bacillota</taxon>
        <taxon>Tissierellia</taxon>
        <taxon>Tissierellales</taxon>
        <taxon>Thermohalobacteraceae</taxon>
        <taxon>Caldisalinibacter</taxon>
    </lineage>
</organism>
<dbReference type="AlphaFoldDB" id="R1CQ11"/>
<keyword evidence="2" id="KW-1185">Reference proteome</keyword>
<dbReference type="EMBL" id="ARZA01000123">
    <property type="protein sequence ID" value="EOD00771.1"/>
    <property type="molecule type" value="Genomic_DNA"/>
</dbReference>
<name>R1CQ11_9FIRM</name>
<proteinExistence type="predicted"/>
<evidence type="ECO:0000313" key="1">
    <source>
        <dbReference type="EMBL" id="EOD00771.1"/>
    </source>
</evidence>
<accession>R1CQ11</accession>
<comment type="caution">
    <text evidence="1">The sequence shown here is derived from an EMBL/GenBank/DDBJ whole genome shotgun (WGS) entry which is preliminary data.</text>
</comment>
<dbReference type="Proteomes" id="UP000013378">
    <property type="component" value="Unassembled WGS sequence"/>
</dbReference>
<sequence>MNPIHEEKEEEKKNLLWYKNNAGESNELMKIIEEGLK</sequence>